<dbReference type="PANTHER" id="PTHR32011:SF4">
    <property type="entry name" value="OS09G0456700 PROTEIN"/>
    <property type="match status" value="1"/>
</dbReference>
<evidence type="ECO:0000313" key="1">
    <source>
        <dbReference type="EMBL" id="RLM58862.1"/>
    </source>
</evidence>
<dbReference type="STRING" id="4540.A0A3L6PL16"/>
<dbReference type="OrthoDB" id="1888829at2759"/>
<evidence type="ECO:0000313" key="2">
    <source>
        <dbReference type="Proteomes" id="UP000275267"/>
    </source>
</evidence>
<name>A0A3L6PL16_PANMI</name>
<dbReference type="EMBL" id="PQIB02000017">
    <property type="protein sequence ID" value="RLM58862.1"/>
    <property type="molecule type" value="Genomic_DNA"/>
</dbReference>
<sequence length="135" mass="13922">MVDTGWLGLAPAAGGGARAAPPPVHARRRGLRIGVASPRHGLHSFHAMAAGVLAHLRAAGVAVLPGLSDAELAHAEAEFGFTFPYNLRAVLTLGVPSGAGFPNWRGPTRPIIHHGSSPPVIEVPPAIVFDADDKL</sequence>
<accession>A0A3L6PL16</accession>
<reference evidence="2" key="1">
    <citation type="journal article" date="2019" name="Nat. Commun.">
        <title>The genome of broomcorn millet.</title>
        <authorList>
            <person name="Zou C."/>
            <person name="Miki D."/>
            <person name="Li D."/>
            <person name="Tang Q."/>
            <person name="Xiao L."/>
            <person name="Rajput S."/>
            <person name="Deng P."/>
            <person name="Jia W."/>
            <person name="Huang R."/>
            <person name="Zhang M."/>
            <person name="Sun Y."/>
            <person name="Hu J."/>
            <person name="Fu X."/>
            <person name="Schnable P.S."/>
            <person name="Li F."/>
            <person name="Zhang H."/>
            <person name="Feng B."/>
            <person name="Zhu X."/>
            <person name="Liu R."/>
            <person name="Schnable J.C."/>
            <person name="Zhu J.-K."/>
            <person name="Zhang H."/>
        </authorList>
    </citation>
    <scope>NUCLEOTIDE SEQUENCE [LARGE SCALE GENOMIC DNA]</scope>
</reference>
<dbReference type="AlphaFoldDB" id="A0A3L6PL16"/>
<dbReference type="PANTHER" id="PTHR32011">
    <property type="entry name" value="OS08G0472400 PROTEIN"/>
    <property type="match status" value="1"/>
</dbReference>
<protein>
    <submittedName>
        <fullName evidence="1">Uncharacterized protein</fullName>
    </submittedName>
</protein>
<gene>
    <name evidence="1" type="ORF">C2845_PM18G11110</name>
</gene>
<organism evidence="1 2">
    <name type="scientific">Panicum miliaceum</name>
    <name type="common">Proso millet</name>
    <name type="synonym">Broomcorn millet</name>
    <dbReference type="NCBI Taxonomy" id="4540"/>
    <lineage>
        <taxon>Eukaryota</taxon>
        <taxon>Viridiplantae</taxon>
        <taxon>Streptophyta</taxon>
        <taxon>Embryophyta</taxon>
        <taxon>Tracheophyta</taxon>
        <taxon>Spermatophyta</taxon>
        <taxon>Magnoliopsida</taxon>
        <taxon>Liliopsida</taxon>
        <taxon>Poales</taxon>
        <taxon>Poaceae</taxon>
        <taxon>PACMAD clade</taxon>
        <taxon>Panicoideae</taxon>
        <taxon>Panicodae</taxon>
        <taxon>Paniceae</taxon>
        <taxon>Panicinae</taxon>
        <taxon>Panicum</taxon>
        <taxon>Panicum sect. Panicum</taxon>
    </lineage>
</organism>
<dbReference type="Proteomes" id="UP000275267">
    <property type="component" value="Unassembled WGS sequence"/>
</dbReference>
<comment type="caution">
    <text evidence="1">The sequence shown here is derived from an EMBL/GenBank/DDBJ whole genome shotgun (WGS) entry which is preliminary data.</text>
</comment>
<keyword evidence="2" id="KW-1185">Reference proteome</keyword>
<proteinExistence type="predicted"/>